<dbReference type="Pfam" id="PF02481">
    <property type="entry name" value="DNA_processg_A"/>
    <property type="match status" value="1"/>
</dbReference>
<evidence type="ECO:0000256" key="2">
    <source>
        <dbReference type="SAM" id="MobiDB-lite"/>
    </source>
</evidence>
<evidence type="ECO:0000313" key="5">
    <source>
        <dbReference type="Proteomes" id="UP000824151"/>
    </source>
</evidence>
<feature type="domain" description="Smf/DprA SLOG" evidence="3">
    <location>
        <begin position="155"/>
        <end position="333"/>
    </location>
</feature>
<name>A0A9D2A956_9MICC</name>
<gene>
    <name evidence="4" type="ORF">H9871_10845</name>
</gene>
<comment type="caution">
    <text evidence="4">The sequence shown here is derived from an EMBL/GenBank/DDBJ whole genome shotgun (WGS) entry which is preliminary data.</text>
</comment>
<reference evidence="4" key="1">
    <citation type="journal article" date="2021" name="PeerJ">
        <title>Extensive microbial diversity within the chicken gut microbiome revealed by metagenomics and culture.</title>
        <authorList>
            <person name="Gilroy R."/>
            <person name="Ravi A."/>
            <person name="Getino M."/>
            <person name="Pursley I."/>
            <person name="Horton D.L."/>
            <person name="Alikhan N.F."/>
            <person name="Baker D."/>
            <person name="Gharbi K."/>
            <person name="Hall N."/>
            <person name="Watson M."/>
            <person name="Adriaenssens E.M."/>
            <person name="Foster-Nyarko E."/>
            <person name="Jarju S."/>
            <person name="Secka A."/>
            <person name="Antonio M."/>
            <person name="Oren A."/>
            <person name="Chaudhuri R.R."/>
            <person name="La Ragione R."/>
            <person name="Hildebrand F."/>
            <person name="Pallen M.J."/>
        </authorList>
    </citation>
    <scope>NUCLEOTIDE SEQUENCE</scope>
    <source>
        <strain evidence="4">ChiHejej3B27-3195</strain>
    </source>
</reference>
<evidence type="ECO:0000256" key="1">
    <source>
        <dbReference type="ARBA" id="ARBA00006525"/>
    </source>
</evidence>
<dbReference type="PANTHER" id="PTHR43022:SF1">
    <property type="entry name" value="PROTEIN SMF"/>
    <property type="match status" value="1"/>
</dbReference>
<dbReference type="SUPFAM" id="SSF102405">
    <property type="entry name" value="MCP/YpsA-like"/>
    <property type="match status" value="1"/>
</dbReference>
<dbReference type="PANTHER" id="PTHR43022">
    <property type="entry name" value="PROTEIN SMF"/>
    <property type="match status" value="1"/>
</dbReference>
<organism evidence="4 5">
    <name type="scientific">Candidatus Nesterenkonia stercoripullorum</name>
    <dbReference type="NCBI Taxonomy" id="2838701"/>
    <lineage>
        <taxon>Bacteria</taxon>
        <taxon>Bacillati</taxon>
        <taxon>Actinomycetota</taxon>
        <taxon>Actinomycetes</taxon>
        <taxon>Micrococcales</taxon>
        <taxon>Micrococcaceae</taxon>
        <taxon>Nesterenkonia</taxon>
    </lineage>
</organism>
<dbReference type="AlphaFoldDB" id="A0A9D2A956"/>
<dbReference type="Proteomes" id="UP000824151">
    <property type="component" value="Unassembled WGS sequence"/>
</dbReference>
<feature type="region of interest" description="Disordered" evidence="2">
    <location>
        <begin position="342"/>
        <end position="377"/>
    </location>
</feature>
<dbReference type="InterPro" id="IPR003488">
    <property type="entry name" value="DprA"/>
</dbReference>
<evidence type="ECO:0000259" key="3">
    <source>
        <dbReference type="Pfam" id="PF02481"/>
    </source>
</evidence>
<dbReference type="Gene3D" id="3.40.50.450">
    <property type="match status" value="1"/>
</dbReference>
<dbReference type="InterPro" id="IPR057666">
    <property type="entry name" value="DrpA_SLOG"/>
</dbReference>
<comment type="similarity">
    <text evidence="1">Belongs to the DprA/Smf family.</text>
</comment>
<accession>A0A9D2A956</accession>
<dbReference type="EMBL" id="DXGD01000398">
    <property type="protein sequence ID" value="HIX00625.1"/>
    <property type="molecule type" value="Genomic_DNA"/>
</dbReference>
<evidence type="ECO:0000313" key="4">
    <source>
        <dbReference type="EMBL" id="HIX00625.1"/>
    </source>
</evidence>
<protein>
    <submittedName>
        <fullName evidence="4">DNA-protecting protein DprA</fullName>
    </submittedName>
</protein>
<dbReference type="GO" id="GO:0009294">
    <property type="term" value="P:DNA-mediated transformation"/>
    <property type="evidence" value="ECO:0007669"/>
    <property type="project" value="InterPro"/>
</dbReference>
<sequence>MRADLSRTVEPGDVLAGVAIAELGVARVHHLLVTGGPATVQELERVSIAAASDGLGPRQRRLADGLARWRTRLGQTDGERDIHRMAALGGGILIPEDPEWPAVMNDLGSAAPVALWYRGPLSGPRAGSAPDTPSMPSALPSAPATGVISTARLPVHHRSVAIVGSREISDYGRRVAAEFAGELSLHGISVISGGAYGVDAMAHRAALRAATAPTYAVLAGGLDRWYPAGNEALLRDIASQGLILSEMPLGAAPTRHRFLQRNRLIAALAAATVIVEARWRSGAQNTAHHALNLDRPVAVVPGSVHSPTSAGCHRLLKETPAALVVDAADVVELIAAAGADSATGSAERAHRTPARSPGPVLEALPIPSSGPQAETGSASTIGLYDTLSDVDKRVFDALPLRQLSSPSKLSAVSGLPVPQLLSGLTRLERIGLARAVNNHWGRQRE</sequence>
<reference evidence="4" key="2">
    <citation type="submission" date="2021-04" db="EMBL/GenBank/DDBJ databases">
        <authorList>
            <person name="Gilroy R."/>
        </authorList>
    </citation>
    <scope>NUCLEOTIDE SEQUENCE</scope>
    <source>
        <strain evidence="4">ChiHejej3B27-3195</strain>
    </source>
</reference>
<proteinExistence type="inferred from homology"/>